<evidence type="ECO:0000313" key="2">
    <source>
        <dbReference type="WBParaSite" id="jg21538"/>
    </source>
</evidence>
<sequence>MADFLKQTSFLDESQLPELKKAITNYGDEMAVVFSAKAREAVMQFDLDHMVMEVKLAQDKGQLEILAGELMKSVLEDSKKHMVKGLQSLMNKVLEIKVTQATKETAQKSEKFVHDLGLKELSIETNKLVNENEKKFQTTAKNWFRA</sequence>
<keyword evidence="1" id="KW-1185">Reference proteome</keyword>
<accession>A0A915DPC0</accession>
<reference evidence="2" key="1">
    <citation type="submission" date="2022-11" db="UniProtKB">
        <authorList>
            <consortium name="WormBaseParasite"/>
        </authorList>
    </citation>
    <scope>IDENTIFICATION</scope>
</reference>
<evidence type="ECO:0000313" key="1">
    <source>
        <dbReference type="Proteomes" id="UP000887574"/>
    </source>
</evidence>
<organism evidence="1 2">
    <name type="scientific">Ditylenchus dipsaci</name>
    <dbReference type="NCBI Taxonomy" id="166011"/>
    <lineage>
        <taxon>Eukaryota</taxon>
        <taxon>Metazoa</taxon>
        <taxon>Ecdysozoa</taxon>
        <taxon>Nematoda</taxon>
        <taxon>Chromadorea</taxon>
        <taxon>Rhabditida</taxon>
        <taxon>Tylenchina</taxon>
        <taxon>Tylenchomorpha</taxon>
        <taxon>Sphaerularioidea</taxon>
        <taxon>Anguinidae</taxon>
        <taxon>Anguininae</taxon>
        <taxon>Ditylenchus</taxon>
    </lineage>
</organism>
<dbReference type="AlphaFoldDB" id="A0A915DPC0"/>
<dbReference type="WBParaSite" id="jg21538">
    <property type="protein sequence ID" value="jg21538"/>
    <property type="gene ID" value="jg21538"/>
</dbReference>
<dbReference type="Proteomes" id="UP000887574">
    <property type="component" value="Unplaced"/>
</dbReference>
<protein>
    <submittedName>
        <fullName evidence="2">Uncharacterized protein</fullName>
    </submittedName>
</protein>
<name>A0A915DPC0_9BILA</name>
<proteinExistence type="predicted"/>